<gene>
    <name evidence="2" type="ORF">Cylst_6386</name>
</gene>
<dbReference type="InterPro" id="IPR041657">
    <property type="entry name" value="HTH_17"/>
</dbReference>
<keyword evidence="2" id="KW-0238">DNA-binding</keyword>
<evidence type="ECO:0000313" key="3">
    <source>
        <dbReference type="Proteomes" id="UP000010475"/>
    </source>
</evidence>
<reference evidence="2 3" key="1">
    <citation type="submission" date="2012-06" db="EMBL/GenBank/DDBJ databases">
        <title>Finished plasmid 3 of genome of Cylindrospermum stagnale PCC 7417.</title>
        <authorList>
            <consortium name="US DOE Joint Genome Institute"/>
            <person name="Gugger M."/>
            <person name="Coursin T."/>
            <person name="Rippka R."/>
            <person name="Tandeau De Marsac N."/>
            <person name="Huntemann M."/>
            <person name="Wei C.-L."/>
            <person name="Han J."/>
            <person name="Detter J.C."/>
            <person name="Han C."/>
            <person name="Tapia R."/>
            <person name="Davenport K."/>
            <person name="Daligault H."/>
            <person name="Erkkila T."/>
            <person name="Gu W."/>
            <person name="Munk A.C.C."/>
            <person name="Teshima H."/>
            <person name="Xu Y."/>
            <person name="Chain P."/>
            <person name="Chen A."/>
            <person name="Krypides N."/>
            <person name="Mavromatis K."/>
            <person name="Markowitz V."/>
            <person name="Szeto E."/>
            <person name="Ivanova N."/>
            <person name="Mikhailova N."/>
            <person name="Ovchinnikova G."/>
            <person name="Pagani I."/>
            <person name="Pati A."/>
            <person name="Goodwin L."/>
            <person name="Peters L."/>
            <person name="Pitluck S."/>
            <person name="Woyke T."/>
            <person name="Kerfeld C."/>
        </authorList>
    </citation>
    <scope>NUCLEOTIDE SEQUENCE [LARGE SCALE GENOMIC DNA]</scope>
    <source>
        <strain evidence="2 3">PCC 7417</strain>
        <plasmid evidence="3">Plasmid pCYLST.03</plasmid>
    </source>
</reference>
<dbReference type="GO" id="GO:0003677">
    <property type="term" value="F:DNA binding"/>
    <property type="evidence" value="ECO:0007669"/>
    <property type="project" value="UniProtKB-KW"/>
</dbReference>
<accession>K9X934</accession>
<proteinExistence type="predicted"/>
<dbReference type="Pfam" id="PF12728">
    <property type="entry name" value="HTH_17"/>
    <property type="match status" value="1"/>
</dbReference>
<dbReference type="HOGENOM" id="CLU_2989102_0_0_3"/>
<dbReference type="RefSeq" id="WP_015211437.1">
    <property type="nucleotide sequence ID" value="NC_019758.1"/>
</dbReference>
<name>K9X934_9NOST</name>
<dbReference type="KEGG" id="csg:Cylst_6386"/>
<dbReference type="EMBL" id="CP003645">
    <property type="protein sequence ID" value="AFZ28604.1"/>
    <property type="molecule type" value="Genomic_DNA"/>
</dbReference>
<organism evidence="2 3">
    <name type="scientific">Cylindrospermum stagnale PCC 7417</name>
    <dbReference type="NCBI Taxonomy" id="56107"/>
    <lineage>
        <taxon>Bacteria</taxon>
        <taxon>Bacillati</taxon>
        <taxon>Cyanobacteriota</taxon>
        <taxon>Cyanophyceae</taxon>
        <taxon>Nostocales</taxon>
        <taxon>Nostocaceae</taxon>
        <taxon>Cylindrospermum</taxon>
    </lineage>
</organism>
<sequence>MIRFKLAIADKLLLTIAEVHLLTGLSKELLRNAITAGELKAKVIGKSWRVKHSDLEEYVDKLF</sequence>
<feature type="domain" description="Helix-turn-helix" evidence="1">
    <location>
        <begin position="13"/>
        <end position="61"/>
    </location>
</feature>
<dbReference type="Proteomes" id="UP000010475">
    <property type="component" value="Plasmid pCYLST.03"/>
</dbReference>
<dbReference type="OrthoDB" id="484907at2"/>
<dbReference type="InterPro" id="IPR010093">
    <property type="entry name" value="SinI_DNA-bd"/>
</dbReference>
<evidence type="ECO:0000313" key="2">
    <source>
        <dbReference type="EMBL" id="AFZ28604.1"/>
    </source>
</evidence>
<protein>
    <submittedName>
        <fullName evidence="2">DNA-binding protein, excisionase family</fullName>
    </submittedName>
</protein>
<dbReference type="AlphaFoldDB" id="K9X934"/>
<dbReference type="NCBIfam" id="TIGR01764">
    <property type="entry name" value="excise"/>
    <property type="match status" value="1"/>
</dbReference>
<evidence type="ECO:0000259" key="1">
    <source>
        <dbReference type="Pfam" id="PF12728"/>
    </source>
</evidence>
<keyword evidence="2" id="KW-0614">Plasmid</keyword>
<keyword evidence="3" id="KW-1185">Reference proteome</keyword>
<geneLocation type="plasmid" evidence="2 3">
    <name>pCYLST.03</name>
</geneLocation>